<feature type="region of interest" description="Disordered" evidence="11">
    <location>
        <begin position="145"/>
        <end position="165"/>
    </location>
</feature>
<dbReference type="InterPro" id="IPR017383">
    <property type="entry name" value="ARPC1"/>
</dbReference>
<evidence type="ECO:0008006" key="14">
    <source>
        <dbReference type="Google" id="ProtNLM"/>
    </source>
</evidence>
<dbReference type="Gene3D" id="2.130.10.10">
    <property type="entry name" value="YVTN repeat-like/Quinoprotein amine dehydrogenase"/>
    <property type="match status" value="3"/>
</dbReference>
<keyword evidence="6" id="KW-0677">Repeat</keyword>
<keyword evidence="13" id="KW-1185">Reference proteome</keyword>
<reference evidence="12 13" key="1">
    <citation type="submission" date="2021-06" db="EMBL/GenBank/DDBJ databases">
        <authorList>
            <person name="Palmer J.M."/>
        </authorList>
    </citation>
    <scope>NUCLEOTIDE SEQUENCE [LARGE SCALE GENOMIC DNA]</scope>
    <source>
        <strain evidence="12 13">XC_2019</strain>
        <tissue evidence="12">Muscle</tissue>
    </source>
</reference>
<keyword evidence="5 10" id="KW-0853">WD repeat</keyword>
<keyword evidence="8" id="KW-0206">Cytoskeleton</keyword>
<dbReference type="PROSITE" id="PS50082">
    <property type="entry name" value="WD_REPEATS_2"/>
    <property type="match status" value="1"/>
</dbReference>
<dbReference type="EMBL" id="JAHRIN010026619">
    <property type="protein sequence ID" value="MEQ2200847.1"/>
    <property type="molecule type" value="Genomic_DNA"/>
</dbReference>
<comment type="subcellular location">
    <subcellularLocation>
        <location evidence="2">Cytoplasm</location>
        <location evidence="2">Cytoskeleton</location>
    </subcellularLocation>
    <subcellularLocation>
        <location evidence="1">Nucleus</location>
    </subcellularLocation>
</comment>
<sequence>IDWAPKSDRIVTCGADRNAYVWSQKEGVWKPTLVILRINRAATFVKWSPLENKFAVGSGARLISVCYFESENDWVFSAYIKEVEEKPGPTPWGSKMPFGAGHDCCPMLFRCDDGGALTFVSKLDLPKQSIQRNMSAMERFRNMDKRATTEDRNTTLDTLHQNSIT</sequence>
<evidence type="ECO:0000256" key="9">
    <source>
        <dbReference type="ARBA" id="ARBA00023242"/>
    </source>
</evidence>
<dbReference type="InterPro" id="IPR015943">
    <property type="entry name" value="WD40/YVTN_repeat-like_dom_sf"/>
</dbReference>
<evidence type="ECO:0000256" key="11">
    <source>
        <dbReference type="SAM" id="MobiDB-lite"/>
    </source>
</evidence>
<evidence type="ECO:0000256" key="8">
    <source>
        <dbReference type="ARBA" id="ARBA00023212"/>
    </source>
</evidence>
<dbReference type="InterPro" id="IPR001680">
    <property type="entry name" value="WD40_rpt"/>
</dbReference>
<evidence type="ECO:0000256" key="10">
    <source>
        <dbReference type="PROSITE-ProRule" id="PRU00221"/>
    </source>
</evidence>
<evidence type="ECO:0000256" key="7">
    <source>
        <dbReference type="ARBA" id="ARBA00023203"/>
    </source>
</evidence>
<dbReference type="Proteomes" id="UP001434883">
    <property type="component" value="Unassembled WGS sequence"/>
</dbReference>
<organism evidence="12 13">
    <name type="scientific">Xenoophorus captivus</name>
    <dbReference type="NCBI Taxonomy" id="1517983"/>
    <lineage>
        <taxon>Eukaryota</taxon>
        <taxon>Metazoa</taxon>
        <taxon>Chordata</taxon>
        <taxon>Craniata</taxon>
        <taxon>Vertebrata</taxon>
        <taxon>Euteleostomi</taxon>
        <taxon>Actinopterygii</taxon>
        <taxon>Neopterygii</taxon>
        <taxon>Teleostei</taxon>
        <taxon>Neoteleostei</taxon>
        <taxon>Acanthomorphata</taxon>
        <taxon>Ovalentaria</taxon>
        <taxon>Atherinomorphae</taxon>
        <taxon>Cyprinodontiformes</taxon>
        <taxon>Goodeidae</taxon>
        <taxon>Xenoophorus</taxon>
    </lineage>
</organism>
<evidence type="ECO:0000313" key="13">
    <source>
        <dbReference type="Proteomes" id="UP001434883"/>
    </source>
</evidence>
<keyword evidence="7" id="KW-0009">Actin-binding</keyword>
<feature type="compositionally biased region" description="Basic and acidic residues" evidence="11">
    <location>
        <begin position="145"/>
        <end position="154"/>
    </location>
</feature>
<name>A0ABV0QZ88_9TELE</name>
<dbReference type="InterPro" id="IPR036322">
    <property type="entry name" value="WD40_repeat_dom_sf"/>
</dbReference>
<feature type="compositionally biased region" description="Polar residues" evidence="11">
    <location>
        <begin position="155"/>
        <end position="165"/>
    </location>
</feature>
<feature type="repeat" description="WD" evidence="10">
    <location>
        <begin position="1"/>
        <end position="23"/>
    </location>
</feature>
<comment type="caution">
    <text evidence="12">The sequence shown here is derived from an EMBL/GenBank/DDBJ whole genome shotgun (WGS) entry which is preliminary data.</text>
</comment>
<evidence type="ECO:0000313" key="12">
    <source>
        <dbReference type="EMBL" id="MEQ2200847.1"/>
    </source>
</evidence>
<dbReference type="SUPFAM" id="SSF50978">
    <property type="entry name" value="WD40 repeat-like"/>
    <property type="match status" value="1"/>
</dbReference>
<comment type="similarity">
    <text evidence="3">Belongs to the WD repeat ARPC1 family.</text>
</comment>
<feature type="non-terminal residue" evidence="12">
    <location>
        <position position="1"/>
    </location>
</feature>
<evidence type="ECO:0000256" key="6">
    <source>
        <dbReference type="ARBA" id="ARBA00022737"/>
    </source>
</evidence>
<keyword evidence="9" id="KW-0539">Nucleus</keyword>
<dbReference type="PANTHER" id="PTHR10709:SF11">
    <property type="entry name" value="ACTIN-RELATED PROTEIN 2_3 COMPLEX SUBUNIT 1A"/>
    <property type="match status" value="1"/>
</dbReference>
<gene>
    <name evidence="12" type="ORF">XENOCAPTIV_003963</name>
</gene>
<dbReference type="PANTHER" id="PTHR10709">
    <property type="entry name" value="ACTIN-RELATED PROTEIN 2/3 COMPLEX SUBUNIT 1"/>
    <property type="match status" value="1"/>
</dbReference>
<evidence type="ECO:0000256" key="5">
    <source>
        <dbReference type="ARBA" id="ARBA00022574"/>
    </source>
</evidence>
<keyword evidence="4" id="KW-0963">Cytoplasm</keyword>
<evidence type="ECO:0000256" key="3">
    <source>
        <dbReference type="ARBA" id="ARBA00006260"/>
    </source>
</evidence>
<accession>A0ABV0QZ88</accession>
<protein>
    <recommendedName>
        <fullName evidence="14">Actin-related protein 2/3 complex subunit 1A</fullName>
    </recommendedName>
</protein>
<evidence type="ECO:0000256" key="2">
    <source>
        <dbReference type="ARBA" id="ARBA00004245"/>
    </source>
</evidence>
<evidence type="ECO:0000256" key="1">
    <source>
        <dbReference type="ARBA" id="ARBA00004123"/>
    </source>
</evidence>
<evidence type="ECO:0000256" key="4">
    <source>
        <dbReference type="ARBA" id="ARBA00022490"/>
    </source>
</evidence>
<proteinExistence type="inferred from homology"/>